<keyword evidence="3 12" id="KW-0813">Transport</keyword>
<keyword evidence="11 12" id="KW-0998">Cell outer membrane</keyword>
<dbReference type="GO" id="GO:0006811">
    <property type="term" value="P:monoatomic ion transport"/>
    <property type="evidence" value="ECO:0007669"/>
    <property type="project" value="UniProtKB-KW"/>
</dbReference>
<dbReference type="InterPro" id="IPR000531">
    <property type="entry name" value="Beta-barrel_TonB"/>
</dbReference>
<comment type="similarity">
    <text evidence="2 12 13">Belongs to the TonB-dependent receptor family.</text>
</comment>
<feature type="chain" id="PRO_5028927849" evidence="14">
    <location>
        <begin position="47"/>
        <end position="633"/>
    </location>
</feature>
<dbReference type="PANTHER" id="PTHR30069">
    <property type="entry name" value="TONB-DEPENDENT OUTER MEMBRANE RECEPTOR"/>
    <property type="match status" value="1"/>
</dbReference>
<dbReference type="KEGG" id="cpis:HS961_18725"/>
<evidence type="ECO:0000256" key="7">
    <source>
        <dbReference type="ARBA" id="ARBA00023065"/>
    </source>
</evidence>
<dbReference type="GO" id="GO:0009279">
    <property type="term" value="C:cell outer membrane"/>
    <property type="evidence" value="ECO:0007669"/>
    <property type="project" value="UniProtKB-SubCell"/>
</dbReference>
<dbReference type="InterPro" id="IPR012910">
    <property type="entry name" value="Plug_dom"/>
</dbReference>
<evidence type="ECO:0000256" key="12">
    <source>
        <dbReference type="PROSITE-ProRule" id="PRU01360"/>
    </source>
</evidence>
<dbReference type="RefSeq" id="WP_182324579.1">
    <property type="nucleotide sequence ID" value="NZ_CP058554.1"/>
</dbReference>
<evidence type="ECO:0000256" key="3">
    <source>
        <dbReference type="ARBA" id="ARBA00022448"/>
    </source>
</evidence>
<evidence type="ECO:0000256" key="6">
    <source>
        <dbReference type="ARBA" id="ARBA00022729"/>
    </source>
</evidence>
<dbReference type="SUPFAM" id="SSF56935">
    <property type="entry name" value="Porins"/>
    <property type="match status" value="1"/>
</dbReference>
<feature type="domain" description="TonB-dependent receptor-like beta-barrel" evidence="15">
    <location>
        <begin position="207"/>
        <end position="606"/>
    </location>
</feature>
<gene>
    <name evidence="17" type="ORF">HS961_18725</name>
</gene>
<dbReference type="InterPro" id="IPR037066">
    <property type="entry name" value="Plug_dom_sf"/>
</dbReference>
<dbReference type="PANTHER" id="PTHR30069:SF53">
    <property type="entry name" value="COLICIN I RECEPTOR-RELATED"/>
    <property type="match status" value="1"/>
</dbReference>
<keyword evidence="9 12" id="KW-0472">Membrane</keyword>
<protein>
    <submittedName>
        <fullName evidence="17">TonB-dependent receptor</fullName>
    </submittedName>
</protein>
<dbReference type="Gene3D" id="2.170.130.10">
    <property type="entry name" value="TonB-dependent receptor, plug domain"/>
    <property type="match status" value="1"/>
</dbReference>
<accession>A0A7G5EL29</accession>
<sequence length="633" mass="68459">MLSSLLLTRPCARPALTPGSRLVPSASTLALAVVAALPLLSLPAQAQQAQPGADTEGKNLQEMVVTANRIAQPLSDLVADMSIIDSQTIAKQGPGSVADVLARVPGIQISRNGGPGTTTSVFLRGADSRFTAVYVDGVRMDSQSTGGASWQSIPLALIDRIEVLRGPAAAVYGSDAMGGVVQIFTKKGEGGVPQPYVGLGFGNRGTFTAEAGISGGADGWDYALGLNRSQTDGFNARTVATANPDKDDYRSNAVSGRLGYQINRQHRLEATLLASDVNSGYDSSLTEDDRSLNKMHALGLNWQAQWTEQYSTKLQFTQSRDYYETRPSPYQTDTRLQNYLFQNEWRLGVHTLTAALERRDDALTNGGIDRDRHQNALALGYGLNSGPHTVQLNLRRDDDSEFGGKTTGSAAYGYAFATNWRATATVGSAFRVPTLYQRFSEYGDASLRPEKSRNAELGLRWAQGADSFSATAYRNRITNLINFSSPGSCDSEFGCYANVGKARLEGITLAATTKLGAFNLHGSVDFQNPRDTENDKLLARRAKRYATLGAETRAAGWTWAADMQTSAKRFDNAANTNVLGGYTLFNLSAQTEVAKDVNLIARINNLADKRYQTARTYATEGRSVYVGVKWMPR</sequence>
<comment type="subcellular location">
    <subcellularLocation>
        <location evidence="1 12">Cell outer membrane</location>
        <topology evidence="1 12">Multi-pass membrane protein</topology>
    </subcellularLocation>
</comment>
<evidence type="ECO:0000256" key="1">
    <source>
        <dbReference type="ARBA" id="ARBA00004571"/>
    </source>
</evidence>
<evidence type="ECO:0000313" key="18">
    <source>
        <dbReference type="Proteomes" id="UP000515240"/>
    </source>
</evidence>
<evidence type="ECO:0000256" key="10">
    <source>
        <dbReference type="ARBA" id="ARBA00023170"/>
    </source>
</evidence>
<dbReference type="GO" id="GO:0015889">
    <property type="term" value="P:cobalamin transport"/>
    <property type="evidence" value="ECO:0007669"/>
    <property type="project" value="TreeGrafter"/>
</dbReference>
<dbReference type="Pfam" id="PF00593">
    <property type="entry name" value="TonB_dep_Rec_b-barrel"/>
    <property type="match status" value="1"/>
</dbReference>
<organism evidence="17 18">
    <name type="scientific">Comamonas piscis</name>
    <dbReference type="NCBI Taxonomy" id="1562974"/>
    <lineage>
        <taxon>Bacteria</taxon>
        <taxon>Pseudomonadati</taxon>
        <taxon>Pseudomonadota</taxon>
        <taxon>Betaproteobacteria</taxon>
        <taxon>Burkholderiales</taxon>
        <taxon>Comamonadaceae</taxon>
        <taxon>Comamonas</taxon>
    </lineage>
</organism>
<dbReference type="Gene3D" id="2.40.170.20">
    <property type="entry name" value="TonB-dependent receptor, beta-barrel domain"/>
    <property type="match status" value="1"/>
</dbReference>
<dbReference type="InterPro" id="IPR036942">
    <property type="entry name" value="Beta-barrel_TonB_sf"/>
</dbReference>
<dbReference type="Proteomes" id="UP000515240">
    <property type="component" value="Chromosome"/>
</dbReference>
<evidence type="ECO:0000256" key="9">
    <source>
        <dbReference type="ARBA" id="ARBA00023136"/>
    </source>
</evidence>
<evidence type="ECO:0000259" key="16">
    <source>
        <dbReference type="Pfam" id="PF07715"/>
    </source>
</evidence>
<dbReference type="EMBL" id="CP058554">
    <property type="protein sequence ID" value="QMV74704.1"/>
    <property type="molecule type" value="Genomic_DNA"/>
</dbReference>
<reference evidence="17 18" key="1">
    <citation type="journal article" date="2020" name="G3 (Bethesda)">
        <title>CeMbio - The Caenorhabditis elegans Microbiome Resource.</title>
        <authorList>
            <person name="Dirksen P."/>
            <person name="Assie A."/>
            <person name="Zimmermann J."/>
            <person name="Zhang F."/>
            <person name="Tietje A.M."/>
            <person name="Marsh S.A."/>
            <person name="Felix M.A."/>
            <person name="Shapira M."/>
            <person name="Kaleta C."/>
            <person name="Schulenburg H."/>
            <person name="Samuel B."/>
        </authorList>
    </citation>
    <scope>NUCLEOTIDE SEQUENCE [LARGE SCALE GENOMIC DNA]</scope>
    <source>
        <strain evidence="17 18">BIGb0172</strain>
    </source>
</reference>
<keyword evidence="6 14" id="KW-0732">Signal</keyword>
<dbReference type="Pfam" id="PF07715">
    <property type="entry name" value="Plug"/>
    <property type="match status" value="1"/>
</dbReference>
<keyword evidence="10 17" id="KW-0675">Receptor</keyword>
<evidence type="ECO:0000256" key="11">
    <source>
        <dbReference type="ARBA" id="ARBA00023237"/>
    </source>
</evidence>
<evidence type="ECO:0000256" key="4">
    <source>
        <dbReference type="ARBA" id="ARBA00022452"/>
    </source>
</evidence>
<evidence type="ECO:0000313" key="17">
    <source>
        <dbReference type="EMBL" id="QMV74704.1"/>
    </source>
</evidence>
<keyword evidence="18" id="KW-1185">Reference proteome</keyword>
<keyword evidence="8 13" id="KW-0798">TonB box</keyword>
<dbReference type="AlphaFoldDB" id="A0A7G5EL29"/>
<evidence type="ECO:0000256" key="8">
    <source>
        <dbReference type="ARBA" id="ARBA00023077"/>
    </source>
</evidence>
<keyword evidence="4 12" id="KW-1134">Transmembrane beta strand</keyword>
<evidence type="ECO:0000259" key="15">
    <source>
        <dbReference type="Pfam" id="PF00593"/>
    </source>
</evidence>
<evidence type="ECO:0000256" key="2">
    <source>
        <dbReference type="ARBA" id="ARBA00009810"/>
    </source>
</evidence>
<name>A0A7G5EL29_9BURK</name>
<feature type="signal peptide" evidence="14">
    <location>
        <begin position="1"/>
        <end position="46"/>
    </location>
</feature>
<keyword evidence="7" id="KW-0406">Ion transport</keyword>
<evidence type="ECO:0000256" key="5">
    <source>
        <dbReference type="ARBA" id="ARBA00022692"/>
    </source>
</evidence>
<dbReference type="InterPro" id="IPR039426">
    <property type="entry name" value="TonB-dep_rcpt-like"/>
</dbReference>
<dbReference type="PROSITE" id="PS52016">
    <property type="entry name" value="TONB_DEPENDENT_REC_3"/>
    <property type="match status" value="1"/>
</dbReference>
<evidence type="ECO:0000256" key="14">
    <source>
        <dbReference type="SAM" id="SignalP"/>
    </source>
</evidence>
<evidence type="ECO:0000256" key="13">
    <source>
        <dbReference type="RuleBase" id="RU003357"/>
    </source>
</evidence>
<dbReference type="CDD" id="cd01347">
    <property type="entry name" value="ligand_gated_channel"/>
    <property type="match status" value="1"/>
</dbReference>
<keyword evidence="5 12" id="KW-0812">Transmembrane</keyword>
<proteinExistence type="inferred from homology"/>
<feature type="domain" description="TonB-dependent receptor plug" evidence="16">
    <location>
        <begin position="75"/>
        <end position="180"/>
    </location>
</feature>